<keyword evidence="6" id="KW-0732">Signal</keyword>
<keyword evidence="4" id="KW-0433">Leucine-rich repeat</keyword>
<feature type="transmembrane region" description="Helical" evidence="11">
    <location>
        <begin position="542"/>
        <end position="563"/>
    </location>
</feature>
<dbReference type="EnsemblPlants" id="OGLUM01G25650.3">
    <property type="protein sequence ID" value="OGLUM01G25650.3"/>
    <property type="gene ID" value="OGLUM01G25650"/>
</dbReference>
<dbReference type="InterPro" id="IPR001611">
    <property type="entry name" value="Leu-rich_rpt"/>
</dbReference>
<name>A0A0D9YBF1_9ORYZ</name>
<keyword evidence="8 11" id="KW-1133">Transmembrane helix</keyword>
<evidence type="ECO:0000313" key="13">
    <source>
        <dbReference type="Proteomes" id="UP000026961"/>
    </source>
</evidence>
<keyword evidence="7" id="KW-0677">Repeat</keyword>
<reference evidence="12" key="1">
    <citation type="submission" date="2013-08" db="EMBL/GenBank/DDBJ databases">
        <title>Oryza genome evolution.</title>
        <authorList>
            <person name="Wing R.A."/>
            <person name="Panaud O."/>
            <person name="Oliveira A.C."/>
        </authorList>
    </citation>
    <scope>NUCLEOTIDE SEQUENCE</scope>
</reference>
<keyword evidence="3" id="KW-1003">Cell membrane</keyword>
<dbReference type="GO" id="GO:0005886">
    <property type="term" value="C:plasma membrane"/>
    <property type="evidence" value="ECO:0007669"/>
    <property type="project" value="UniProtKB-SubCell"/>
</dbReference>
<evidence type="ECO:0000256" key="7">
    <source>
        <dbReference type="ARBA" id="ARBA00022737"/>
    </source>
</evidence>
<dbReference type="PANTHER" id="PTHR48063:SF108">
    <property type="entry name" value="LEUCINE-RICH REPEAT-CONTAINING N-TERMINAL PLANT-TYPE DOMAIN-CONTAINING PROTEIN"/>
    <property type="match status" value="1"/>
</dbReference>
<dbReference type="InterPro" id="IPR003591">
    <property type="entry name" value="Leu-rich_rpt_typical-subtyp"/>
</dbReference>
<evidence type="ECO:0000256" key="2">
    <source>
        <dbReference type="ARBA" id="ARBA00009592"/>
    </source>
</evidence>
<comment type="similarity">
    <text evidence="2">Belongs to the RLP family.</text>
</comment>
<dbReference type="SMART" id="SM00369">
    <property type="entry name" value="LRR_TYP"/>
    <property type="match status" value="3"/>
</dbReference>
<reference evidence="12" key="2">
    <citation type="submission" date="2015-04" db="UniProtKB">
        <authorList>
            <consortium name="EnsemblPlants"/>
        </authorList>
    </citation>
    <scope>IDENTIFICATION</scope>
</reference>
<dbReference type="FunFam" id="3.80.10.10:FF:000213">
    <property type="entry name" value="Tyrosine-sulfated glycopeptide receptor 1"/>
    <property type="match status" value="1"/>
</dbReference>
<reference evidence="12" key="3">
    <citation type="submission" date="2018-05" db="EMBL/GenBank/DDBJ databases">
        <title>OgluRS3 (Oryza glumaepatula Reference Sequence Version 3).</title>
        <authorList>
            <person name="Zhang J."/>
            <person name="Kudrna D."/>
            <person name="Lee S."/>
            <person name="Talag J."/>
            <person name="Welchert J."/>
            <person name="Wing R.A."/>
        </authorList>
    </citation>
    <scope>NUCLEOTIDE SEQUENCE [LARGE SCALE GENOMIC DNA]</scope>
</reference>
<evidence type="ECO:0000256" key="4">
    <source>
        <dbReference type="ARBA" id="ARBA00022614"/>
    </source>
</evidence>
<dbReference type="InterPro" id="IPR046956">
    <property type="entry name" value="RLP23-like"/>
</dbReference>
<evidence type="ECO:0008006" key="14">
    <source>
        <dbReference type="Google" id="ProtNLM"/>
    </source>
</evidence>
<dbReference type="Proteomes" id="UP000026961">
    <property type="component" value="Chromosome 1"/>
</dbReference>
<evidence type="ECO:0000313" key="12">
    <source>
        <dbReference type="EnsemblPlants" id="OGLUM01G25650.3"/>
    </source>
</evidence>
<dbReference type="SUPFAM" id="SSF52058">
    <property type="entry name" value="L domain-like"/>
    <property type="match status" value="2"/>
</dbReference>
<dbReference type="PROSITE" id="PS51450">
    <property type="entry name" value="LRR"/>
    <property type="match status" value="2"/>
</dbReference>
<dbReference type="SMART" id="SM00365">
    <property type="entry name" value="LRR_SD22"/>
    <property type="match status" value="4"/>
</dbReference>
<keyword evidence="13" id="KW-1185">Reference proteome</keyword>
<dbReference type="Pfam" id="PF00560">
    <property type="entry name" value="LRR_1"/>
    <property type="match status" value="4"/>
</dbReference>
<organism evidence="12">
    <name type="scientific">Oryza glumipatula</name>
    <dbReference type="NCBI Taxonomy" id="40148"/>
    <lineage>
        <taxon>Eukaryota</taxon>
        <taxon>Viridiplantae</taxon>
        <taxon>Streptophyta</taxon>
        <taxon>Embryophyta</taxon>
        <taxon>Tracheophyta</taxon>
        <taxon>Spermatophyta</taxon>
        <taxon>Magnoliopsida</taxon>
        <taxon>Liliopsida</taxon>
        <taxon>Poales</taxon>
        <taxon>Poaceae</taxon>
        <taxon>BOP clade</taxon>
        <taxon>Oryzoideae</taxon>
        <taxon>Oryzeae</taxon>
        <taxon>Oryzinae</taxon>
        <taxon>Oryza</taxon>
    </lineage>
</organism>
<keyword evidence="9 11" id="KW-0472">Membrane</keyword>
<evidence type="ECO:0000256" key="11">
    <source>
        <dbReference type="SAM" id="Phobius"/>
    </source>
</evidence>
<keyword evidence="5 11" id="KW-0812">Transmembrane</keyword>
<dbReference type="PANTHER" id="PTHR48063">
    <property type="entry name" value="LRR RECEPTOR-LIKE KINASE"/>
    <property type="match status" value="1"/>
</dbReference>
<keyword evidence="10" id="KW-0325">Glycoprotein</keyword>
<dbReference type="Gramene" id="OGLUM01G25650.3">
    <property type="protein sequence ID" value="OGLUM01G25650.3"/>
    <property type="gene ID" value="OGLUM01G25650"/>
</dbReference>
<sequence>MTALQVLDMQDNDNITGMFPPTLKNLCNLQEVVFTGTNLGGDITEQMERLPRCAWDKLQALNLDATNMTGNLPVWLGNMTNLMDFSVSGNQLSGPVPLGLGALTKLTVLYLGQNNLTGIISEGHLANLRNMVILDLSYTYLKVVVGSTWTPPFKVIRAQLASCQLGPGFPVLFKHQKGINYIDVSNAGIADAIPNLQAPELAALVLFSNYIPGSVPLSICDLQILAILDLSNNLLVGELPQCRVASLGISTLLLENNSLSGEFPSFLRSCTKITFLDLARNNFHGSLPKWIGDLSSLVIFRLRSNMFSGQIPSEITELEDLQYLDLAKNNISGIIPQSLATLKGMSSENQDPRQTGLNGPFVQTSERFGEVMEFEWYDDSLFVAIKGRELPYSSQLKYMVSIDLSSNNLVGNVPEEVGSLIGLINLNLSFNQLTGNIPYQIGVLQSLESLDLSHNQLSGEIPQTLSNLTSLGEFNLSYNNLSGRIPSGPQLNTLHTDDPASMYIGNTGLCGHPLPNNCSENETPHGHPIGEDNNVWSTEMSFTLGIIVGFLLGLWLVFCALLFKKTWRIAYFRLFDNLYDRAYVFVVVSWALWFRQASASSST</sequence>
<dbReference type="PRINTS" id="PR00019">
    <property type="entry name" value="LEURICHRPT"/>
</dbReference>
<dbReference type="InterPro" id="IPR032675">
    <property type="entry name" value="LRR_dom_sf"/>
</dbReference>
<evidence type="ECO:0000256" key="3">
    <source>
        <dbReference type="ARBA" id="ARBA00022475"/>
    </source>
</evidence>
<evidence type="ECO:0000256" key="9">
    <source>
        <dbReference type="ARBA" id="ARBA00023136"/>
    </source>
</evidence>
<protein>
    <recommendedName>
        <fullName evidence="14">Leucine-rich repeat-containing N-terminal plant-type domain-containing protein</fullName>
    </recommendedName>
</protein>
<dbReference type="AlphaFoldDB" id="A0A0D9YBF1"/>
<evidence type="ECO:0000256" key="8">
    <source>
        <dbReference type="ARBA" id="ARBA00022989"/>
    </source>
</evidence>
<dbReference type="Gene3D" id="3.80.10.10">
    <property type="entry name" value="Ribonuclease Inhibitor"/>
    <property type="match status" value="2"/>
</dbReference>
<evidence type="ECO:0000256" key="5">
    <source>
        <dbReference type="ARBA" id="ARBA00022692"/>
    </source>
</evidence>
<comment type="subcellular location">
    <subcellularLocation>
        <location evidence="1">Cell membrane</location>
        <topology evidence="1">Single-pass type I membrane protein</topology>
    </subcellularLocation>
</comment>
<evidence type="ECO:0000256" key="10">
    <source>
        <dbReference type="ARBA" id="ARBA00023180"/>
    </source>
</evidence>
<evidence type="ECO:0000256" key="1">
    <source>
        <dbReference type="ARBA" id="ARBA00004251"/>
    </source>
</evidence>
<proteinExistence type="inferred from homology"/>
<evidence type="ECO:0000256" key="6">
    <source>
        <dbReference type="ARBA" id="ARBA00022729"/>
    </source>
</evidence>
<accession>A0A0D9YBF1</accession>